<gene>
    <name evidence="1" type="ORF">COHA_000852</name>
</gene>
<sequence length="542" mass="60654">MAKCSLAVSVPDRAPDEVMETEMAIVGGGICGILAAKMCGDRRWPYVLVERREELGGVWNTLANNHSYLQASVAYEPNYRWDKNYRLNQDELTKGSGAATQQTLKRFAYDHCVDKFTRFSTEVLTVRHRPDGLVDACLILPPESSHAHSFLTICKNLKTGKITHIVSQFMMISPGILTTQCSAEDRGVKDVDKFKNTMCYAGKHNGVDSANVVILGTGSFALEAMEAAGRNNAKHITLVSRPRKRWVCPFSRQYTVTALCFAPFLPWNLKIKFVHWYLRRKYFNPVGLKHMPPTGELHEQDWSGQCNDGLFRLAAEGRLDVLVGQVDRLEAKDVVVKTTDNAEGVKVPADMFVVASGCHYNLNPPFLQELGIGFDDIHNYCFMGRNPRIGTASDFVFAFVPAGPLSQLEMFFHAVEQIKLGREREVFNAMYPTPLGATGKTNHTGGRMAGLHTFFASRSWLSRTNIASELRTAAYISVMEIGQSLPMRMALRVGAYVAEWHRFFVCVRRSARELWGFPIWGKGVKDHYHPPAPLLVGPSKKA</sequence>
<evidence type="ECO:0000313" key="1">
    <source>
        <dbReference type="EMBL" id="KAI7845561.1"/>
    </source>
</evidence>
<dbReference type="Proteomes" id="UP001205105">
    <property type="component" value="Unassembled WGS sequence"/>
</dbReference>
<name>A0AAD5DYU3_9CHLO</name>
<accession>A0AAD5DYU3</accession>
<evidence type="ECO:0008006" key="3">
    <source>
        <dbReference type="Google" id="ProtNLM"/>
    </source>
</evidence>
<dbReference type="InterPro" id="IPR036188">
    <property type="entry name" value="FAD/NAD-bd_sf"/>
</dbReference>
<protein>
    <recommendedName>
        <fullName evidence="3">Flavin-containing monooxygenase</fullName>
    </recommendedName>
</protein>
<dbReference type="Pfam" id="PF13450">
    <property type="entry name" value="NAD_binding_8"/>
    <property type="match status" value="1"/>
</dbReference>
<dbReference type="SUPFAM" id="SSF51905">
    <property type="entry name" value="FAD/NAD(P)-binding domain"/>
    <property type="match status" value="1"/>
</dbReference>
<reference evidence="1" key="1">
    <citation type="submission" date="2020-11" db="EMBL/GenBank/DDBJ databases">
        <title>Chlorella ohadii genome sequencing and assembly.</title>
        <authorList>
            <person name="Murik O."/>
            <person name="Treves H."/>
            <person name="Kedem I."/>
            <person name="Shotland Y."/>
            <person name="Kaplan A."/>
        </authorList>
    </citation>
    <scope>NUCLEOTIDE SEQUENCE</scope>
    <source>
        <strain evidence="1">1</strain>
    </source>
</reference>
<evidence type="ECO:0000313" key="2">
    <source>
        <dbReference type="Proteomes" id="UP001205105"/>
    </source>
</evidence>
<comment type="caution">
    <text evidence="1">The sequence shown here is derived from an EMBL/GenBank/DDBJ whole genome shotgun (WGS) entry which is preliminary data.</text>
</comment>
<organism evidence="1 2">
    <name type="scientific">Chlorella ohadii</name>
    <dbReference type="NCBI Taxonomy" id="2649997"/>
    <lineage>
        <taxon>Eukaryota</taxon>
        <taxon>Viridiplantae</taxon>
        <taxon>Chlorophyta</taxon>
        <taxon>core chlorophytes</taxon>
        <taxon>Trebouxiophyceae</taxon>
        <taxon>Chlorellales</taxon>
        <taxon>Chlorellaceae</taxon>
        <taxon>Chlorella clade</taxon>
        <taxon>Chlorella</taxon>
    </lineage>
</organism>
<dbReference type="AlphaFoldDB" id="A0AAD5DYU3"/>
<dbReference type="EMBL" id="JADXDR010000015">
    <property type="protein sequence ID" value="KAI7845561.1"/>
    <property type="molecule type" value="Genomic_DNA"/>
</dbReference>
<proteinExistence type="predicted"/>
<keyword evidence="2" id="KW-1185">Reference proteome</keyword>
<dbReference type="Gene3D" id="3.50.50.60">
    <property type="entry name" value="FAD/NAD(P)-binding domain"/>
    <property type="match status" value="1"/>
</dbReference>